<organism evidence="2 3">
    <name type="scientific">Vitis vinifera</name>
    <name type="common">Grape</name>
    <dbReference type="NCBI Taxonomy" id="29760"/>
    <lineage>
        <taxon>Eukaryota</taxon>
        <taxon>Viridiplantae</taxon>
        <taxon>Streptophyta</taxon>
        <taxon>Embryophyta</taxon>
        <taxon>Tracheophyta</taxon>
        <taxon>Spermatophyta</taxon>
        <taxon>Magnoliopsida</taxon>
        <taxon>eudicotyledons</taxon>
        <taxon>Gunneridae</taxon>
        <taxon>Pentapetalae</taxon>
        <taxon>rosids</taxon>
        <taxon>Vitales</taxon>
        <taxon>Vitaceae</taxon>
        <taxon>Viteae</taxon>
        <taxon>Vitis</taxon>
    </lineage>
</organism>
<dbReference type="Proteomes" id="UP000288805">
    <property type="component" value="Unassembled WGS sequence"/>
</dbReference>
<feature type="transmembrane region" description="Helical" evidence="1">
    <location>
        <begin position="41"/>
        <end position="58"/>
    </location>
</feature>
<keyword evidence="1" id="KW-1133">Transmembrane helix</keyword>
<dbReference type="AlphaFoldDB" id="A0A438EUY5"/>
<reference evidence="2 3" key="1">
    <citation type="journal article" date="2018" name="PLoS Genet.">
        <title>Population sequencing reveals clonal diversity and ancestral inbreeding in the grapevine cultivar Chardonnay.</title>
        <authorList>
            <person name="Roach M.J."/>
            <person name="Johnson D.L."/>
            <person name="Bohlmann J."/>
            <person name="van Vuuren H.J."/>
            <person name="Jones S.J."/>
            <person name="Pretorius I.S."/>
            <person name="Schmidt S.A."/>
            <person name="Borneman A.R."/>
        </authorList>
    </citation>
    <scope>NUCLEOTIDE SEQUENCE [LARGE SCALE GENOMIC DNA]</scope>
    <source>
        <strain evidence="3">cv. Chardonnay</strain>
        <tissue evidence="2">Leaf</tissue>
    </source>
</reference>
<evidence type="ECO:0000313" key="2">
    <source>
        <dbReference type="EMBL" id="RVW51525.1"/>
    </source>
</evidence>
<sequence length="124" mass="14568">MDPDSVKTTLSNLAFGNVMAAAARDYQKKHDMRLSFERHDVDLILILLAAWMIYNAYVHGFDRKNLFLEEQDLNASFPQLLRNLKILMCLFFPWKLNGVTLYLRWAWNGVCYLLEPPFNIMSHK</sequence>
<protein>
    <submittedName>
        <fullName evidence="2">Uncharacterized protein</fullName>
    </submittedName>
</protein>
<evidence type="ECO:0000313" key="3">
    <source>
        <dbReference type="Proteomes" id="UP000288805"/>
    </source>
</evidence>
<proteinExistence type="predicted"/>
<comment type="caution">
    <text evidence="2">The sequence shown here is derived from an EMBL/GenBank/DDBJ whole genome shotgun (WGS) entry which is preliminary data.</text>
</comment>
<name>A0A438EUY5_VITVI</name>
<evidence type="ECO:0000256" key="1">
    <source>
        <dbReference type="SAM" id="Phobius"/>
    </source>
</evidence>
<keyword evidence="1" id="KW-0472">Membrane</keyword>
<keyword evidence="1" id="KW-0812">Transmembrane</keyword>
<accession>A0A438EUY5</accession>
<dbReference type="EMBL" id="QGNW01001179">
    <property type="protein sequence ID" value="RVW51525.1"/>
    <property type="molecule type" value="Genomic_DNA"/>
</dbReference>
<gene>
    <name evidence="2" type="ORF">CK203_066875</name>
</gene>